<comment type="subcellular location">
    <subcellularLocation>
        <location evidence="2">Chromosome</location>
        <location evidence="2">Telomere</location>
    </subcellularLocation>
    <subcellularLocation>
        <location evidence="1">Nucleus</location>
    </subcellularLocation>
</comment>
<evidence type="ECO:0000313" key="11">
    <source>
        <dbReference type="Proteomes" id="UP001476247"/>
    </source>
</evidence>
<dbReference type="Proteomes" id="UP001476247">
    <property type="component" value="Unassembled WGS sequence"/>
</dbReference>
<dbReference type="Pfam" id="PF15489">
    <property type="entry name" value="CTC1"/>
    <property type="match status" value="1"/>
</dbReference>
<keyword evidence="5" id="KW-0158">Chromosome</keyword>
<evidence type="ECO:0000256" key="4">
    <source>
        <dbReference type="ARBA" id="ARBA00016175"/>
    </source>
</evidence>
<evidence type="ECO:0000256" key="2">
    <source>
        <dbReference type="ARBA" id="ARBA00004574"/>
    </source>
</evidence>
<comment type="similarity">
    <text evidence="3">Belongs to the CTC1 family.</text>
</comment>
<evidence type="ECO:0000256" key="6">
    <source>
        <dbReference type="ARBA" id="ARBA00022895"/>
    </source>
</evidence>
<dbReference type="PANTHER" id="PTHR14865:SF2">
    <property type="entry name" value="CST COMPLEX SUBUNIT CTC1"/>
    <property type="match status" value="1"/>
</dbReference>
<accession>A0ABP9YC76</accession>
<comment type="caution">
    <text evidence="10">The sequence shown here is derived from an EMBL/GenBank/DDBJ whole genome shotgun (WGS) entry which is preliminary data.</text>
</comment>
<protein>
    <recommendedName>
        <fullName evidence="4">CST complex subunit CTC1</fullName>
    </recommendedName>
</protein>
<dbReference type="InterPro" id="IPR042617">
    <property type="entry name" value="CTC1-like"/>
</dbReference>
<keyword evidence="6" id="KW-0779">Telomere</keyword>
<evidence type="ECO:0000256" key="7">
    <source>
        <dbReference type="ARBA" id="ARBA00023125"/>
    </source>
</evidence>
<organism evidence="10 11">
    <name type="scientific">Helicostylum pulchrum</name>
    <dbReference type="NCBI Taxonomy" id="562976"/>
    <lineage>
        <taxon>Eukaryota</taxon>
        <taxon>Fungi</taxon>
        <taxon>Fungi incertae sedis</taxon>
        <taxon>Mucoromycota</taxon>
        <taxon>Mucoromycotina</taxon>
        <taxon>Mucoromycetes</taxon>
        <taxon>Mucorales</taxon>
        <taxon>Mucorineae</taxon>
        <taxon>Mucoraceae</taxon>
        <taxon>Helicostylum</taxon>
    </lineage>
</organism>
<evidence type="ECO:0000256" key="9">
    <source>
        <dbReference type="SAM" id="MobiDB-lite"/>
    </source>
</evidence>
<feature type="region of interest" description="Disordered" evidence="9">
    <location>
        <begin position="1014"/>
        <end position="1042"/>
    </location>
</feature>
<keyword evidence="8" id="KW-0539">Nucleus</keyword>
<sequence>MSSIITPDQLFQKTHGQTSNGQKLSGMLFMVSKEASLERGTVELIDLTTKQFIPCLVDLFLPRYHRVKVLITKWNYIFDHVSGYRYLEFQLDSVFTERSEESILRRHYLSQNTLYRSLQQHVFYVPNRQLSCATAKSIDLAGQIYAISSLFAPPDVRSYFYLQLVRDQQCVTIQFSGKDCEKYHRYFRIGSLHCFKDLSITSVSERDMFSFDSNASACAITPIQYQKIAIKPNHPTYPLTVTEVQNPANFTGTITRVIDALFGIYELEKKLTLCLFHYTNYSPSKPFRLGTRLRIFQFHATKLSKSLQHTSHLLNLWQLENDCPMLIGCQNTSIEIESFAVHCTVPTEPIQLIDLKHKVYMDIVMRQTNFTQLMQQLEIYAMLEYRFSNMADLDAEAIFTAFKSIRRHALGTIEPCQIDSEGFLRHDEICQVVTCGKNVMLNSFPDLKNVKSSLEDKLFPYSLDLAGENHAFEQNKVLVQRALFENEFYLVGLVEMADDGRIMFVDNSSRILLNAQDVKLGAIYICARARLFCEDLSIVDMATGKAVQPDCTYLSFDVSDLYVAYRPPQRSFQIQQDISSVPVDYFVCDQLVENAEQRLSVVHVITTFPIEVTHQGEKVMESRMVAVMYGLLGPRGNPIGINPGKRIVLVTNNRNQSLKFNRQLQPDRWCVILGLIRPGSNANKTTFFLSEELHEICPIIMNTTTQTANAIQLRAIIPNPPQSSASLTNIIEPTYNVSQFLTEALCPDQKYLHKEKYFYVKPVNITGIIVSKHFSKGFAENVVSSEEAEEDYCAFGVGTSKPNRNIQVQLRQLDGLESVVIYIDSPTQHYPLGLVEGAHVTFRNLLRKHGRHSAYRFHCITNSVSTFEVETTLAPETDVINKEDTPVMGLSQLHKEVVDGTEREDTILKVCCYIRSFISLRLKWYCITCESNIRNGNCYYFCESREQVFLASAYIEVSDSKASGNANVDGEKLVFQLLNLNKRQRETLKQAVYKYGEIFYEGWRAPEQTKRSNNEVEYYEPYEEEQEDQEMSKEEKEERKEDEKLFQSKQKIGYQVRDICNKAKARGNIWIYAKRQFEKKPELLQRLRKVRMSDKNGTVTTWEFEKIKLKVIEIEETDACKLAYQYLLEGLSDYMNQ</sequence>
<proteinExistence type="inferred from homology"/>
<evidence type="ECO:0000256" key="3">
    <source>
        <dbReference type="ARBA" id="ARBA00006332"/>
    </source>
</evidence>
<evidence type="ECO:0000256" key="1">
    <source>
        <dbReference type="ARBA" id="ARBA00004123"/>
    </source>
</evidence>
<feature type="compositionally biased region" description="Acidic residues" evidence="9">
    <location>
        <begin position="1017"/>
        <end position="1029"/>
    </location>
</feature>
<keyword evidence="7" id="KW-0238">DNA-binding</keyword>
<evidence type="ECO:0000313" key="10">
    <source>
        <dbReference type="EMBL" id="GAA5803902.1"/>
    </source>
</evidence>
<gene>
    <name evidence="10" type="ORF">HPULCUR_009387</name>
</gene>
<reference evidence="10 11" key="1">
    <citation type="submission" date="2024-04" db="EMBL/GenBank/DDBJ databases">
        <title>genome sequences of Mucor flavus KT1a and Helicostylum pulchrum KT1b strains isolation_sourced from the surface of a dry-aged beef.</title>
        <authorList>
            <person name="Toyotome T."/>
            <person name="Hosono M."/>
            <person name="Torimaru M."/>
            <person name="Fukuda K."/>
            <person name="Mikami N."/>
        </authorList>
    </citation>
    <scope>NUCLEOTIDE SEQUENCE [LARGE SCALE GENOMIC DNA]</scope>
    <source>
        <strain evidence="10 11">KT1b</strain>
    </source>
</reference>
<dbReference type="EMBL" id="BAABUJ010000031">
    <property type="protein sequence ID" value="GAA5803902.1"/>
    <property type="molecule type" value="Genomic_DNA"/>
</dbReference>
<evidence type="ECO:0000256" key="5">
    <source>
        <dbReference type="ARBA" id="ARBA00022454"/>
    </source>
</evidence>
<feature type="compositionally biased region" description="Basic and acidic residues" evidence="9">
    <location>
        <begin position="1030"/>
        <end position="1042"/>
    </location>
</feature>
<evidence type="ECO:0000256" key="8">
    <source>
        <dbReference type="ARBA" id="ARBA00023242"/>
    </source>
</evidence>
<keyword evidence="11" id="KW-1185">Reference proteome</keyword>
<dbReference type="InterPro" id="IPR029156">
    <property type="entry name" value="CTC1"/>
</dbReference>
<name>A0ABP9YC76_9FUNG</name>
<dbReference type="PANTHER" id="PTHR14865">
    <property type="entry name" value="CST COMPLEX SUBUNIT CTC1"/>
    <property type="match status" value="1"/>
</dbReference>